<gene>
    <name evidence="6" type="ORF">BN1804_01569</name>
</gene>
<sequence>MQNSQGVNSVDIAITILEFIASNGGIARSSDIAKACSLSKSRLHKYLVSLCRSEMLYQESGGSQYCLGSKILLLAQATPKPQSIIDEINQLLCEFRDEHNMSTGLVIAQGNQLFLTRYNRSFKHVDIDFLPDTPVPHKVSAAGAVFATFSDLLIEAELSQKQRMLIRQQGFAIRHEPAEGIPGAQSISCPVLNKKGEMVAAALTMGFIEPERQMELGDALKAKMAHFCR</sequence>
<keyword evidence="1" id="KW-0805">Transcription regulation</keyword>
<evidence type="ECO:0000313" key="6">
    <source>
        <dbReference type="EMBL" id="CRL61638.1"/>
    </source>
</evidence>
<dbReference type="RefSeq" id="WP_072063618.1">
    <property type="nucleotide sequence ID" value="NZ_CVRY01000003.1"/>
</dbReference>
<dbReference type="Proteomes" id="UP000183920">
    <property type="component" value="Unassembled WGS sequence"/>
</dbReference>
<evidence type="ECO:0000259" key="5">
    <source>
        <dbReference type="PROSITE" id="PS51077"/>
    </source>
</evidence>
<protein>
    <recommendedName>
        <fullName evidence="3">HTH-type transcriptional repressor AllR</fullName>
    </recommendedName>
    <alternativeName>
        <fullName evidence="4">Negative regulator of allantoin and glyoxylate utilization operons</fullName>
    </alternativeName>
</protein>
<evidence type="ECO:0000313" key="7">
    <source>
        <dbReference type="Proteomes" id="UP000183920"/>
    </source>
</evidence>
<dbReference type="GO" id="GO:0003677">
    <property type="term" value="F:DNA binding"/>
    <property type="evidence" value="ECO:0007669"/>
    <property type="project" value="InterPro"/>
</dbReference>
<dbReference type="Gene3D" id="3.30.450.40">
    <property type="match status" value="1"/>
</dbReference>
<dbReference type="PANTHER" id="PTHR30136">
    <property type="entry name" value="HELIX-TURN-HELIX TRANSCRIPTIONAL REGULATOR, ICLR FAMILY"/>
    <property type="match status" value="1"/>
</dbReference>
<evidence type="ECO:0000256" key="1">
    <source>
        <dbReference type="ARBA" id="ARBA00023015"/>
    </source>
</evidence>
<dbReference type="SUPFAM" id="SSF55781">
    <property type="entry name" value="GAF domain-like"/>
    <property type="match status" value="1"/>
</dbReference>
<dbReference type="SMART" id="SM00346">
    <property type="entry name" value="HTH_ICLR"/>
    <property type="match status" value="1"/>
</dbReference>
<dbReference type="Gene3D" id="1.10.10.10">
    <property type="entry name" value="Winged helix-like DNA-binding domain superfamily/Winged helix DNA-binding domain"/>
    <property type="match status" value="1"/>
</dbReference>
<organism evidence="6 7">
    <name type="scientific">Proteus penneri</name>
    <dbReference type="NCBI Taxonomy" id="102862"/>
    <lineage>
        <taxon>Bacteria</taxon>
        <taxon>Pseudomonadati</taxon>
        <taxon>Pseudomonadota</taxon>
        <taxon>Gammaproteobacteria</taxon>
        <taxon>Enterobacterales</taxon>
        <taxon>Morganellaceae</taxon>
        <taxon>Proteus</taxon>
    </lineage>
</organism>
<dbReference type="PROSITE" id="PS51077">
    <property type="entry name" value="HTH_ICLR"/>
    <property type="match status" value="1"/>
</dbReference>
<evidence type="ECO:0000256" key="4">
    <source>
        <dbReference type="ARBA" id="ARBA00042627"/>
    </source>
</evidence>
<dbReference type="GO" id="GO:0003700">
    <property type="term" value="F:DNA-binding transcription factor activity"/>
    <property type="evidence" value="ECO:0007669"/>
    <property type="project" value="TreeGrafter"/>
</dbReference>
<dbReference type="InterPro" id="IPR050707">
    <property type="entry name" value="HTH_MetabolicPath_Reg"/>
</dbReference>
<dbReference type="GO" id="GO:0045892">
    <property type="term" value="P:negative regulation of DNA-templated transcription"/>
    <property type="evidence" value="ECO:0007669"/>
    <property type="project" value="TreeGrafter"/>
</dbReference>
<feature type="domain" description="HTH iclR-type" evidence="5">
    <location>
        <begin position="7"/>
        <end position="69"/>
    </location>
</feature>
<dbReference type="PANTHER" id="PTHR30136:SF24">
    <property type="entry name" value="HTH-TYPE TRANSCRIPTIONAL REPRESSOR ALLR"/>
    <property type="match status" value="1"/>
</dbReference>
<dbReference type="AlphaFoldDB" id="A0A0G4Q6X6"/>
<proteinExistence type="predicted"/>
<dbReference type="SUPFAM" id="SSF46785">
    <property type="entry name" value="Winged helix' DNA-binding domain"/>
    <property type="match status" value="1"/>
</dbReference>
<evidence type="ECO:0000256" key="2">
    <source>
        <dbReference type="ARBA" id="ARBA00023163"/>
    </source>
</evidence>
<evidence type="ECO:0000256" key="3">
    <source>
        <dbReference type="ARBA" id="ARBA00040379"/>
    </source>
</evidence>
<dbReference type="EMBL" id="CVRY01000003">
    <property type="protein sequence ID" value="CRL61638.1"/>
    <property type="molecule type" value="Genomic_DNA"/>
</dbReference>
<dbReference type="Pfam" id="PF09339">
    <property type="entry name" value="HTH_IclR"/>
    <property type="match status" value="1"/>
</dbReference>
<keyword evidence="2" id="KW-0804">Transcription</keyword>
<name>A0A0G4Q6X6_9GAMM</name>
<reference evidence="7" key="1">
    <citation type="submission" date="2015-06" db="EMBL/GenBank/DDBJ databases">
        <authorList>
            <person name="Urmite Genomes"/>
        </authorList>
    </citation>
    <scope>NUCLEOTIDE SEQUENCE [LARGE SCALE GENOMIC DNA]</scope>
    <source>
        <strain evidence="7">CSUR P1867</strain>
    </source>
</reference>
<accession>A0A0G4Q6X6</accession>
<dbReference type="InterPro" id="IPR005471">
    <property type="entry name" value="Tscrpt_reg_IclR_N"/>
</dbReference>
<dbReference type="InterPro" id="IPR036388">
    <property type="entry name" value="WH-like_DNA-bd_sf"/>
</dbReference>
<dbReference type="InterPro" id="IPR029016">
    <property type="entry name" value="GAF-like_dom_sf"/>
</dbReference>
<dbReference type="InterPro" id="IPR036390">
    <property type="entry name" value="WH_DNA-bd_sf"/>
</dbReference>